<protein>
    <submittedName>
        <fullName evidence="2">Uncharacterized protein</fullName>
    </submittedName>
</protein>
<gene>
    <name evidence="2" type="ORF">DOTSEDRAFT_71141</name>
</gene>
<keyword evidence="3" id="KW-1185">Reference proteome</keyword>
<dbReference type="EMBL" id="KB446538">
    <property type="protein sequence ID" value="EME45313.1"/>
    <property type="molecule type" value="Genomic_DNA"/>
</dbReference>
<proteinExistence type="predicted"/>
<dbReference type="AlphaFoldDB" id="N1PQU3"/>
<dbReference type="Proteomes" id="UP000016933">
    <property type="component" value="Unassembled WGS sequence"/>
</dbReference>
<dbReference type="HOGENOM" id="CLU_2573856_0_0_1"/>
<evidence type="ECO:0000313" key="2">
    <source>
        <dbReference type="EMBL" id="EME45313.1"/>
    </source>
</evidence>
<accession>N1PQU3</accession>
<organism evidence="2 3">
    <name type="scientific">Dothistroma septosporum (strain NZE10 / CBS 128990)</name>
    <name type="common">Red band needle blight fungus</name>
    <name type="synonym">Mycosphaerella pini</name>
    <dbReference type="NCBI Taxonomy" id="675120"/>
    <lineage>
        <taxon>Eukaryota</taxon>
        <taxon>Fungi</taxon>
        <taxon>Dikarya</taxon>
        <taxon>Ascomycota</taxon>
        <taxon>Pezizomycotina</taxon>
        <taxon>Dothideomycetes</taxon>
        <taxon>Dothideomycetidae</taxon>
        <taxon>Mycosphaerellales</taxon>
        <taxon>Mycosphaerellaceae</taxon>
        <taxon>Dothistroma</taxon>
    </lineage>
</organism>
<sequence>MLQCRHAGAQRSRARNVAMFTDVCVSQHTVKIYPTSLNASLVGLLDLLAEHSVRKAPSSRSGMDDYPPSSGAFRRCPVSSL</sequence>
<feature type="region of interest" description="Disordered" evidence="1">
    <location>
        <begin position="55"/>
        <end position="81"/>
    </location>
</feature>
<reference evidence="3" key="1">
    <citation type="journal article" date="2012" name="PLoS Genet.">
        <title>The genomes of the fungal plant pathogens Cladosporium fulvum and Dothistroma septosporum reveal adaptation to different hosts and lifestyles but also signatures of common ancestry.</title>
        <authorList>
            <person name="de Wit P.J.G.M."/>
            <person name="van der Burgt A."/>
            <person name="Oekmen B."/>
            <person name="Stergiopoulos I."/>
            <person name="Abd-Elsalam K.A."/>
            <person name="Aerts A.L."/>
            <person name="Bahkali A.H."/>
            <person name="Beenen H.G."/>
            <person name="Chettri P."/>
            <person name="Cox M.P."/>
            <person name="Datema E."/>
            <person name="de Vries R.P."/>
            <person name="Dhillon B."/>
            <person name="Ganley A.R."/>
            <person name="Griffiths S.A."/>
            <person name="Guo Y."/>
            <person name="Hamelin R.C."/>
            <person name="Henrissat B."/>
            <person name="Kabir M.S."/>
            <person name="Jashni M.K."/>
            <person name="Kema G."/>
            <person name="Klaubauf S."/>
            <person name="Lapidus A."/>
            <person name="Levasseur A."/>
            <person name="Lindquist E."/>
            <person name="Mehrabi R."/>
            <person name="Ohm R.A."/>
            <person name="Owen T.J."/>
            <person name="Salamov A."/>
            <person name="Schwelm A."/>
            <person name="Schijlen E."/>
            <person name="Sun H."/>
            <person name="van den Burg H.A."/>
            <person name="van Ham R.C.H.J."/>
            <person name="Zhang S."/>
            <person name="Goodwin S.B."/>
            <person name="Grigoriev I.V."/>
            <person name="Collemare J."/>
            <person name="Bradshaw R.E."/>
        </authorList>
    </citation>
    <scope>NUCLEOTIDE SEQUENCE [LARGE SCALE GENOMIC DNA]</scope>
    <source>
        <strain evidence="3">NZE10 / CBS 128990</strain>
    </source>
</reference>
<reference evidence="2 3" key="2">
    <citation type="journal article" date="2012" name="PLoS Pathog.">
        <title>Diverse lifestyles and strategies of plant pathogenesis encoded in the genomes of eighteen Dothideomycetes fungi.</title>
        <authorList>
            <person name="Ohm R.A."/>
            <person name="Feau N."/>
            <person name="Henrissat B."/>
            <person name="Schoch C.L."/>
            <person name="Horwitz B.A."/>
            <person name="Barry K.W."/>
            <person name="Condon B.J."/>
            <person name="Copeland A.C."/>
            <person name="Dhillon B."/>
            <person name="Glaser F."/>
            <person name="Hesse C.N."/>
            <person name="Kosti I."/>
            <person name="LaButti K."/>
            <person name="Lindquist E.A."/>
            <person name="Lucas S."/>
            <person name="Salamov A.A."/>
            <person name="Bradshaw R.E."/>
            <person name="Ciuffetti L."/>
            <person name="Hamelin R.C."/>
            <person name="Kema G.H.J."/>
            <person name="Lawrence C."/>
            <person name="Scott J.A."/>
            <person name="Spatafora J.W."/>
            <person name="Turgeon B.G."/>
            <person name="de Wit P.J.G.M."/>
            <person name="Zhong S."/>
            <person name="Goodwin S.B."/>
            <person name="Grigoriev I.V."/>
        </authorList>
    </citation>
    <scope>NUCLEOTIDE SEQUENCE [LARGE SCALE GENOMIC DNA]</scope>
    <source>
        <strain evidence="3">NZE10 / CBS 128990</strain>
    </source>
</reference>
<name>N1PQU3_DOTSN</name>
<evidence type="ECO:0000256" key="1">
    <source>
        <dbReference type="SAM" id="MobiDB-lite"/>
    </source>
</evidence>
<evidence type="ECO:0000313" key="3">
    <source>
        <dbReference type="Proteomes" id="UP000016933"/>
    </source>
</evidence>